<gene>
    <name evidence="2" type="ORF">WDJ50_14625</name>
</gene>
<organism evidence="2">
    <name type="scientific">Deinococcus sp. VB142</name>
    <dbReference type="NCBI Taxonomy" id="3112952"/>
    <lineage>
        <taxon>Bacteria</taxon>
        <taxon>Thermotogati</taxon>
        <taxon>Deinococcota</taxon>
        <taxon>Deinococci</taxon>
        <taxon>Deinococcales</taxon>
        <taxon>Deinococcaceae</taxon>
        <taxon>Deinococcus</taxon>
    </lineage>
</organism>
<name>A0AAU6Q7I3_9DEIO</name>
<proteinExistence type="predicted"/>
<evidence type="ECO:0000256" key="1">
    <source>
        <dbReference type="SAM" id="SignalP"/>
    </source>
</evidence>
<accession>A0AAU6Q7I3</accession>
<reference evidence="2" key="1">
    <citation type="submission" date="2024-03" db="EMBL/GenBank/DDBJ databases">
        <title>Deinococcus weizhi sp. nov., isolated from human skin.</title>
        <authorList>
            <person name="Wei Z."/>
            <person name="Tian F."/>
            <person name="Yang C."/>
            <person name="Xin L.T."/>
            <person name="Wen Z.J."/>
            <person name="Lan K.C."/>
            <person name="Yu L."/>
            <person name="Zhe W."/>
            <person name="Dan F.D."/>
            <person name="Jun W."/>
            <person name="Rui Z."/>
            <person name="Yong X.J."/>
            <person name="Ting Y."/>
            <person name="Wei X."/>
            <person name="Xu Z.G."/>
            <person name="Xin Z."/>
            <person name="Dong F.G."/>
            <person name="Ni X.M."/>
            <person name="Zheng M.G."/>
            <person name="Chun Y."/>
            <person name="Qian W.X."/>
        </authorList>
    </citation>
    <scope>NUCLEOTIDE SEQUENCE</scope>
    <source>
        <strain evidence="2">VB142</strain>
    </source>
</reference>
<sequence>MRRPLALITALLLGSAFARPLTTVQRQEVAQQILQLPNTSRAVREGRLFALTWLGDRAGLHEALKAPQPATLQSAPIPATSQLIPVAIAAGHPELLEEFQLSTQDEWSRLVRSLAGDGQYELADQWLKRMPGSPQKAIRLAEAATMGALNWKTDSEAQRWVTQWAKQAEAGFGALSPIEQGQARHMLAAAYARLHDLNSLQRLLKPLTPKEHYQRLGELALEASMSDPTFAPQLLGLMQPGSVQERMMMVTLWAELHNLPEVQKQLAQLPTSDDKDRLLLNLAVRQIEAGHPEVLPKFLTRIQSPVMGVSALAEVATRLTGKGRPELAAKYIQQAHDLALIRRLDTADLRLALIQAYGATGRTADAEELLTGVQKQPQLRIAYLAGLVTGNYMEEALKQAALIQSGDDLGSLLTTFQLLLQRQRYAELRSLLAVLKPVLLAQTSPEGRIVRGSYFSFLVRAGAPDALKDLSPQDETGMLLYDASTSGRLDLLPTLLARAADPNGELGGINEGSAALSLIQSGYSEKALTLFRQMSEPEAKAMIGIALLSNDEPATSVNR</sequence>
<dbReference type="EMBL" id="CP149783">
    <property type="protein sequence ID" value="WYF46303.1"/>
    <property type="molecule type" value="Genomic_DNA"/>
</dbReference>
<keyword evidence="1" id="KW-0732">Signal</keyword>
<evidence type="ECO:0000313" key="2">
    <source>
        <dbReference type="EMBL" id="WYF46303.1"/>
    </source>
</evidence>
<dbReference type="RefSeq" id="WP_339097772.1">
    <property type="nucleotide sequence ID" value="NZ_CP149783.1"/>
</dbReference>
<feature type="chain" id="PRO_5043750131" evidence="1">
    <location>
        <begin position="19"/>
        <end position="559"/>
    </location>
</feature>
<dbReference type="AlphaFoldDB" id="A0AAU6Q7I3"/>
<protein>
    <submittedName>
        <fullName evidence="2">Uncharacterized protein</fullName>
    </submittedName>
</protein>
<feature type="signal peptide" evidence="1">
    <location>
        <begin position="1"/>
        <end position="18"/>
    </location>
</feature>